<feature type="region of interest" description="Disordered" evidence="7">
    <location>
        <begin position="268"/>
        <end position="295"/>
    </location>
</feature>
<keyword evidence="3" id="KW-0805">Transcription regulation</keyword>
<dbReference type="PROSITE" id="PS51119">
    <property type="entry name" value="TAFH"/>
    <property type="match status" value="1"/>
</dbReference>
<dbReference type="Proteomes" id="UP000708208">
    <property type="component" value="Unassembled WGS sequence"/>
</dbReference>
<dbReference type="GO" id="GO:0003677">
    <property type="term" value="F:DNA binding"/>
    <property type="evidence" value="ECO:0007669"/>
    <property type="project" value="TreeGrafter"/>
</dbReference>
<feature type="domain" description="TAFH" evidence="8">
    <location>
        <begin position="1371"/>
        <end position="1467"/>
    </location>
</feature>
<evidence type="ECO:0000313" key="9">
    <source>
        <dbReference type="EMBL" id="CAG7706731.1"/>
    </source>
</evidence>
<dbReference type="SMART" id="SM00549">
    <property type="entry name" value="TAFH"/>
    <property type="match status" value="1"/>
</dbReference>
<dbReference type="InterPro" id="IPR003894">
    <property type="entry name" value="TAFH_NHR1"/>
</dbReference>
<keyword evidence="10" id="KW-1185">Reference proteome</keyword>
<evidence type="ECO:0000256" key="4">
    <source>
        <dbReference type="ARBA" id="ARBA00023163"/>
    </source>
</evidence>
<feature type="compositionally biased region" description="Polar residues" evidence="7">
    <location>
        <begin position="673"/>
        <end position="688"/>
    </location>
</feature>
<feature type="compositionally biased region" description="Polar residues" evidence="7">
    <location>
        <begin position="221"/>
        <end position="230"/>
    </location>
</feature>
<feature type="compositionally biased region" description="Polar residues" evidence="7">
    <location>
        <begin position="1787"/>
        <end position="1809"/>
    </location>
</feature>
<reference evidence="9" key="1">
    <citation type="submission" date="2021-06" db="EMBL/GenBank/DDBJ databases">
        <authorList>
            <person name="Hodson N. C."/>
            <person name="Mongue J. A."/>
            <person name="Jaron S. K."/>
        </authorList>
    </citation>
    <scope>NUCLEOTIDE SEQUENCE</scope>
</reference>
<feature type="compositionally biased region" description="Low complexity" evidence="7">
    <location>
        <begin position="1524"/>
        <end position="1574"/>
    </location>
</feature>
<evidence type="ECO:0000256" key="5">
    <source>
        <dbReference type="ARBA" id="ARBA00023242"/>
    </source>
</evidence>
<organism evidence="9 10">
    <name type="scientific">Allacma fusca</name>
    <dbReference type="NCBI Taxonomy" id="39272"/>
    <lineage>
        <taxon>Eukaryota</taxon>
        <taxon>Metazoa</taxon>
        <taxon>Ecdysozoa</taxon>
        <taxon>Arthropoda</taxon>
        <taxon>Hexapoda</taxon>
        <taxon>Collembola</taxon>
        <taxon>Symphypleona</taxon>
        <taxon>Sminthuridae</taxon>
        <taxon>Allacma</taxon>
    </lineage>
</organism>
<dbReference type="PANTHER" id="PTHR15138">
    <property type="entry name" value="TRANSCRIPTION INITIATION FACTOR TFIID SUBUNIT 4"/>
    <property type="match status" value="1"/>
</dbReference>
<feature type="compositionally biased region" description="Polar residues" evidence="7">
    <location>
        <begin position="851"/>
        <end position="880"/>
    </location>
</feature>
<comment type="subcellular location">
    <subcellularLocation>
        <location evidence="1">Nucleus</location>
    </subcellularLocation>
</comment>
<feature type="compositionally biased region" description="Polar residues" evidence="7">
    <location>
        <begin position="1041"/>
        <end position="1051"/>
    </location>
</feature>
<evidence type="ECO:0000256" key="2">
    <source>
        <dbReference type="ARBA" id="ARBA00006178"/>
    </source>
</evidence>
<dbReference type="InterPro" id="IPR045144">
    <property type="entry name" value="TAF4"/>
</dbReference>
<feature type="region of interest" description="Disordered" evidence="7">
    <location>
        <begin position="1520"/>
        <end position="1582"/>
    </location>
</feature>
<gene>
    <name evidence="9" type="ORF">AFUS01_LOCUS4690</name>
</gene>
<keyword evidence="6" id="KW-0175">Coiled coil</keyword>
<dbReference type="InterPro" id="IPR007900">
    <property type="entry name" value="TAF4_C"/>
</dbReference>
<dbReference type="PANTHER" id="PTHR15138:SF14">
    <property type="entry name" value="TRANSCRIPTION INITIATION FACTOR TFIID SUBUNIT 4"/>
    <property type="match status" value="1"/>
</dbReference>
<evidence type="ECO:0000313" key="10">
    <source>
        <dbReference type="Proteomes" id="UP000708208"/>
    </source>
</evidence>
<name>A0A8J2NJM1_9HEXA</name>
<feature type="region of interest" description="Disordered" evidence="7">
    <location>
        <begin position="31"/>
        <end position="56"/>
    </location>
</feature>
<keyword evidence="4" id="KW-0804">Transcription</keyword>
<feature type="region of interest" description="Disordered" evidence="7">
    <location>
        <begin position="202"/>
        <end position="230"/>
    </location>
</feature>
<evidence type="ECO:0000256" key="7">
    <source>
        <dbReference type="SAM" id="MobiDB-lite"/>
    </source>
</evidence>
<feature type="compositionally biased region" description="Low complexity" evidence="7">
    <location>
        <begin position="1199"/>
        <end position="1217"/>
    </location>
</feature>
<feature type="region of interest" description="Disordered" evidence="7">
    <location>
        <begin position="398"/>
        <end position="418"/>
    </location>
</feature>
<protein>
    <recommendedName>
        <fullName evidence="8">TAFH domain-containing protein</fullName>
    </recommendedName>
</protein>
<dbReference type="CDD" id="cd08045">
    <property type="entry name" value="HFD_TAF4"/>
    <property type="match status" value="1"/>
</dbReference>
<dbReference type="Pfam" id="PF07531">
    <property type="entry name" value="TAFH"/>
    <property type="match status" value="1"/>
</dbReference>
<accession>A0A8J2NJM1</accession>
<dbReference type="GO" id="GO:0016251">
    <property type="term" value="F:RNA polymerase II general transcription initiation factor activity"/>
    <property type="evidence" value="ECO:0007669"/>
    <property type="project" value="TreeGrafter"/>
</dbReference>
<feature type="region of interest" description="Disordered" evidence="7">
    <location>
        <begin position="654"/>
        <end position="688"/>
    </location>
</feature>
<dbReference type="FunFam" id="1.10.20.10:FF:000015">
    <property type="entry name" value="Transcription initiation factor TFIID subunit 4B"/>
    <property type="match status" value="1"/>
</dbReference>
<evidence type="ECO:0000259" key="8">
    <source>
        <dbReference type="PROSITE" id="PS51119"/>
    </source>
</evidence>
<dbReference type="EMBL" id="CAJVCH010029393">
    <property type="protein sequence ID" value="CAG7706731.1"/>
    <property type="molecule type" value="Genomic_DNA"/>
</dbReference>
<dbReference type="GO" id="GO:0005669">
    <property type="term" value="C:transcription factor TFIID complex"/>
    <property type="evidence" value="ECO:0007669"/>
    <property type="project" value="InterPro"/>
</dbReference>
<feature type="compositionally biased region" description="Low complexity" evidence="7">
    <location>
        <begin position="268"/>
        <end position="290"/>
    </location>
</feature>
<comment type="similarity">
    <text evidence="2">Belongs to the TAF4 family.</text>
</comment>
<evidence type="ECO:0000256" key="6">
    <source>
        <dbReference type="SAM" id="Coils"/>
    </source>
</evidence>
<dbReference type="Pfam" id="PF05236">
    <property type="entry name" value="TAF4"/>
    <property type="match status" value="1"/>
</dbReference>
<dbReference type="OrthoDB" id="21060at2759"/>
<evidence type="ECO:0000256" key="1">
    <source>
        <dbReference type="ARBA" id="ARBA00004123"/>
    </source>
</evidence>
<proteinExistence type="inferred from homology"/>
<keyword evidence="5" id="KW-0539">Nucleus</keyword>
<dbReference type="GO" id="GO:0006367">
    <property type="term" value="P:transcription initiation at RNA polymerase II promoter"/>
    <property type="evidence" value="ECO:0007669"/>
    <property type="project" value="TreeGrafter"/>
</dbReference>
<feature type="region of interest" description="Disordered" evidence="7">
    <location>
        <begin position="815"/>
        <end position="884"/>
    </location>
</feature>
<sequence>MASAQFLEEALSTDVDESAMSAVVGSLKTQFTTPSSSLPHRALSNQNSVTRSDSSETVFPKLLISDPLKVLSEEKLNLMSNGANSSSVVGVHGGQHPGGPTMTVNVTSGSSGVTGNSQNKTTVLTKPPQVGMTMTMAPISTSLASMSPAPASTVVGSNNTLVSSLESQISSSQNLIPNINHLNNRGESDGGGKTVLLNNVIPHNPTGGTPNGLQSLGVHSAGSTSSGNSVLTPQHLAAMTVNVAGTGGQTTPNQAVVLGKHPQAGIVPSSSPLGSVSPATLGGTSTSLSGPGNPGQTPTIISTAGGGIRILNMNVNAVQAAAVGAGSTGNVQAGGVAGNAAQKALAPRMILSPQMIGARPGQPGVQEYQSEFSEFLMLNYKQNVNEEPERECREDDCIEDPGFSKTTEDVLSNDDIPPVVEECPVENAKSKDLDIENELTLDPDSKLSDSELFPEHPSLILTPLVDEADLSPEKSDCSEMSFLQAFPTQYDCVQAPSEQNLPESVCCDIDDAVQTEKSSNNYSNETTFFSASHQEQNSYQKQSNTELPDNSKLPACQLAVPNEVSFDQDFNPSRTGREISDWLYNSSGDEADRAAKDYGRQSLIVTRSLPHATLSVSTSQSFLNSPPAVRYSAYSPVQSVVTMASSSFSQKVPQQQHHTSSPIHARVPPHPHQQPNTIQQHPHNSSNNKFTSIPSEYKTKCFTNDAQLQSQFLRYNQQYPINVPQSPSKTAPATRLPLKQNHHSTFPQQHPYNREVVAHSNYNSQTSIPTVGQVDSSSRSLTNVQHASIQCSPYHPRPGAVLPNSGCDYFPPSSSSSFPYSHHPLQPSHPPGHHEPHHSHGHASMPGQPHNRINPQHHSPNVSRPAQSASKTQSPNSYSMNPRWMAISPNNSSGNISSSNVTKDGCVNSPVIRYGQTVRDPPPPGNLSNANIRYHSPVAAPQVSPTINCGYIVSYNSPRMPTSGSRYPIPSRQTVQDQGHVNIGNSSSSNSRVQNMSQSRPTFPHYVQEHYSRPSGGGQCMQNQQYFQAGSSGGGSQSGSNTNCSVSNSSQHPGAYPLVCRVSPIRSRFEEGSSNFPVNSYPQSGNRYPSRPIPHVVSSVPGSLATAHDPNANFQAVASGAGRQDFNYPYESQYNDARNLRTQITLQALPGLPPGAQGHHLLVKTENGQYQLLRVGMSTQPQAPPTAASGTNPPPPAPTTSIAQSSSTPSIISSPSVASSSTVMTTSLQQPNLTVGTMTPTNNVNIVTSNSGTAVLNSIMANAVNSPRLPMATSNLVHTNNISAVPTASSNSVISSTTIPSPVLPASPHATATYRLQTVPTVPPTAASNSSGMGMTMQPQVYPQHPQTVQGSPSVASNASATANSVSQMTAETAKMKCKNFLSFLLELSAKQNATVARNVKTLIQGLVDGKVNAEDFSDRLQKEVNSQPQPCLVGFLKKSLPHLRQSLATKELTIDGIKAPALSSVGPTAPVTALIPQNQVRPQAIPTPVRIITPINASSSPNTTNTPAPIPRSTVTAVQQRFAAPSKSNASSARSNSSNKSNASSNSAASSPSASVSSSSSTPKSSGPSSSKTNAKDKDKKGAAAAAFSGYSGDDDINDVAAMGGVNLAEESQRILGSTEFVGTQIRSCKDESFLPAMLLQSRIKATASKYGLEDCSPEVAAMISHATEERLKNLLEKLSVIAEHRLDVIKIDERYEISQDVKGQLRFLEELDKLERKRHDEQEREILIKAAKSRSKSEDPEQAKLKAKAKEMQRVALEELRQKEANLTALQAIGPRKKPKLDTPAGSQSTTAQTSLGGQGASSNLSRPQIGMRPRLKRVNLRDLLFLMEQDKETQRSHFLYKNLLLK</sequence>
<evidence type="ECO:0000256" key="3">
    <source>
        <dbReference type="ARBA" id="ARBA00023015"/>
    </source>
</evidence>
<feature type="region of interest" description="Disordered" evidence="7">
    <location>
        <begin position="1179"/>
        <end position="1217"/>
    </location>
</feature>
<feature type="compositionally biased region" description="Low complexity" evidence="7">
    <location>
        <begin position="815"/>
        <end position="824"/>
    </location>
</feature>
<feature type="coiled-coil region" evidence="6">
    <location>
        <begin position="1706"/>
        <end position="1768"/>
    </location>
</feature>
<feature type="region of interest" description="Disordered" evidence="7">
    <location>
        <begin position="1026"/>
        <end position="1051"/>
    </location>
</feature>
<feature type="region of interest" description="Disordered" evidence="7">
    <location>
        <begin position="1772"/>
        <end position="1816"/>
    </location>
</feature>
<comment type="caution">
    <text evidence="9">The sequence shown here is derived from an EMBL/GenBank/DDBJ whole genome shotgun (WGS) entry which is preliminary data.</text>
</comment>